<proteinExistence type="predicted"/>
<dbReference type="RefSeq" id="WP_310100932.1">
    <property type="nucleotide sequence ID" value="NZ_JAVDUU010000004.1"/>
</dbReference>
<dbReference type="Proteomes" id="UP001247620">
    <property type="component" value="Unassembled WGS sequence"/>
</dbReference>
<organism evidence="1 2">
    <name type="scientific">Mucilaginibacter pocheonensis</name>
    <dbReference type="NCBI Taxonomy" id="398050"/>
    <lineage>
        <taxon>Bacteria</taxon>
        <taxon>Pseudomonadati</taxon>
        <taxon>Bacteroidota</taxon>
        <taxon>Sphingobacteriia</taxon>
        <taxon>Sphingobacteriales</taxon>
        <taxon>Sphingobacteriaceae</taxon>
        <taxon>Mucilaginibacter</taxon>
    </lineage>
</organism>
<sequence>MHQRADMNMKSKEEILNSFYTPGNDRQPEISAEDLLNAMEAYKDQYAEQAFTAARKLKDNTYEFATYADYVRHTQQLLQNELEKPDELADAIALAANSVLPHFLPDDNAVNQFSFEFTMNAITYTAFYTKDNNGYWQLSSWK</sequence>
<gene>
    <name evidence="1" type="ORF">J2W55_004402</name>
</gene>
<evidence type="ECO:0000313" key="1">
    <source>
        <dbReference type="EMBL" id="MDR6944542.1"/>
    </source>
</evidence>
<evidence type="ECO:0000313" key="2">
    <source>
        <dbReference type="Proteomes" id="UP001247620"/>
    </source>
</evidence>
<comment type="caution">
    <text evidence="1">The sequence shown here is derived from an EMBL/GenBank/DDBJ whole genome shotgun (WGS) entry which is preliminary data.</text>
</comment>
<protein>
    <submittedName>
        <fullName evidence="1">Uncharacterized protein</fullName>
    </submittedName>
</protein>
<reference evidence="1 2" key="1">
    <citation type="submission" date="2023-07" db="EMBL/GenBank/DDBJ databases">
        <title>Sorghum-associated microbial communities from plants grown in Nebraska, USA.</title>
        <authorList>
            <person name="Schachtman D."/>
        </authorList>
    </citation>
    <scope>NUCLEOTIDE SEQUENCE [LARGE SCALE GENOMIC DNA]</scope>
    <source>
        <strain evidence="1 2">3262</strain>
    </source>
</reference>
<accession>A0ABU1TGL2</accession>
<name>A0ABU1TGL2_9SPHI</name>
<keyword evidence="2" id="KW-1185">Reference proteome</keyword>
<dbReference type="EMBL" id="JAVDUU010000004">
    <property type="protein sequence ID" value="MDR6944542.1"/>
    <property type="molecule type" value="Genomic_DNA"/>
</dbReference>